<reference evidence="1" key="1">
    <citation type="journal article" date="2019" name="Sci. Rep.">
        <title>Draft genome of Tanacetum cinerariifolium, the natural source of mosquito coil.</title>
        <authorList>
            <person name="Yamashiro T."/>
            <person name="Shiraishi A."/>
            <person name="Satake H."/>
            <person name="Nakayama K."/>
        </authorList>
    </citation>
    <scope>NUCLEOTIDE SEQUENCE</scope>
</reference>
<sequence>MEITATIDGKVKIVTEASVRRHLKLEDSE</sequence>
<accession>A0A699KA84</accession>
<proteinExistence type="predicted"/>
<evidence type="ECO:0000313" key="1">
    <source>
        <dbReference type="EMBL" id="GFA80105.1"/>
    </source>
</evidence>
<gene>
    <name evidence="1" type="ORF">Tci_652077</name>
</gene>
<comment type="caution">
    <text evidence="1">The sequence shown here is derived from an EMBL/GenBank/DDBJ whole genome shotgun (WGS) entry which is preliminary data.</text>
</comment>
<dbReference type="EMBL" id="BKCJ010490525">
    <property type="protein sequence ID" value="GFA80105.1"/>
    <property type="molecule type" value="Genomic_DNA"/>
</dbReference>
<feature type="non-terminal residue" evidence="1">
    <location>
        <position position="29"/>
    </location>
</feature>
<dbReference type="AlphaFoldDB" id="A0A699KA84"/>
<protein>
    <submittedName>
        <fullName evidence="1">Uncharacterized protein</fullName>
    </submittedName>
</protein>
<organism evidence="1">
    <name type="scientific">Tanacetum cinerariifolium</name>
    <name type="common">Dalmatian daisy</name>
    <name type="synonym">Chrysanthemum cinerariifolium</name>
    <dbReference type="NCBI Taxonomy" id="118510"/>
    <lineage>
        <taxon>Eukaryota</taxon>
        <taxon>Viridiplantae</taxon>
        <taxon>Streptophyta</taxon>
        <taxon>Embryophyta</taxon>
        <taxon>Tracheophyta</taxon>
        <taxon>Spermatophyta</taxon>
        <taxon>Magnoliopsida</taxon>
        <taxon>eudicotyledons</taxon>
        <taxon>Gunneridae</taxon>
        <taxon>Pentapetalae</taxon>
        <taxon>asterids</taxon>
        <taxon>campanulids</taxon>
        <taxon>Asterales</taxon>
        <taxon>Asteraceae</taxon>
        <taxon>Asteroideae</taxon>
        <taxon>Anthemideae</taxon>
        <taxon>Anthemidinae</taxon>
        <taxon>Tanacetum</taxon>
    </lineage>
</organism>
<name>A0A699KA84_TANCI</name>